<dbReference type="EMBL" id="JGDB01000319">
    <property type="protein sequence ID" value="EXY88058.1"/>
    <property type="molecule type" value="Genomic_DNA"/>
</dbReference>
<dbReference type="GeneID" id="90529062"/>
<dbReference type="GO" id="GO:0016779">
    <property type="term" value="F:nucleotidyltransferase activity"/>
    <property type="evidence" value="ECO:0007669"/>
    <property type="project" value="UniProtKB-KW"/>
</dbReference>
<keyword evidence="1" id="KW-0548">Nucleotidyltransferase</keyword>
<keyword evidence="1" id="KW-0808">Transferase</keyword>
<comment type="caution">
    <text evidence="1">The sequence shown here is derived from an EMBL/GenBank/DDBJ whole genome shotgun (WGS) entry which is preliminary data.</text>
</comment>
<dbReference type="AlphaFoldDB" id="A0A015VQC0"/>
<gene>
    <name evidence="1" type="ORF">M125_5330</name>
</gene>
<dbReference type="InterPro" id="IPR019646">
    <property type="entry name" value="Aminoglyc_AdlTrfase"/>
</dbReference>
<protein>
    <submittedName>
        <fullName evidence="1">Aminoglycoside-2''-adenylyltransferase family protein</fullName>
    </submittedName>
</protein>
<evidence type="ECO:0000313" key="1">
    <source>
        <dbReference type="EMBL" id="EXY88058.1"/>
    </source>
</evidence>
<organism evidence="1 2">
    <name type="scientific">Bacteroides fragilis str. 3998T(B)3</name>
    <dbReference type="NCBI Taxonomy" id="1339316"/>
    <lineage>
        <taxon>Bacteria</taxon>
        <taxon>Pseudomonadati</taxon>
        <taxon>Bacteroidota</taxon>
        <taxon>Bacteroidia</taxon>
        <taxon>Bacteroidales</taxon>
        <taxon>Bacteroidaceae</taxon>
        <taxon>Bacteroides</taxon>
    </lineage>
</organism>
<proteinExistence type="predicted"/>
<name>A0A015VQC0_BACFG</name>
<dbReference type="PATRIC" id="fig|1339316.3.peg.5049"/>
<dbReference type="Pfam" id="PF10706">
    <property type="entry name" value="Aminoglyc_resit"/>
    <property type="match status" value="1"/>
</dbReference>
<dbReference type="Proteomes" id="UP000020773">
    <property type="component" value="Unassembled WGS sequence"/>
</dbReference>
<dbReference type="Gene3D" id="3.30.460.40">
    <property type="match status" value="1"/>
</dbReference>
<reference evidence="1 2" key="1">
    <citation type="submission" date="2014-02" db="EMBL/GenBank/DDBJ databases">
        <authorList>
            <person name="Sears C."/>
            <person name="Carroll K."/>
            <person name="Sack B.R."/>
            <person name="Qadri F."/>
            <person name="Myers L.L."/>
            <person name="Chung G.-T."/>
            <person name="Escheverria P."/>
            <person name="Fraser C.M."/>
            <person name="Sadzewicz L."/>
            <person name="Shefchek K.A."/>
            <person name="Tallon L."/>
            <person name="Das S.P."/>
            <person name="Daugherty S."/>
            <person name="Mongodin E.F."/>
        </authorList>
    </citation>
    <scope>NUCLEOTIDE SEQUENCE [LARGE SCALE GENOMIC DNA]</scope>
    <source>
        <strain evidence="2">3998T(B)3</strain>
    </source>
</reference>
<dbReference type="NCBIfam" id="NF000153">
    <property type="entry name" value="linco_LnuAN2"/>
    <property type="match status" value="1"/>
</dbReference>
<sequence length="170" mass="19689">MTKKEHTTITELFQVLDLLESLDMQFWLDGGWGVDVLYGQQTRLHRDIDIDFDANYTDQLLDLLQERGYQIETNWLPTRVELYSKELGYIDIHPFVLNADGTSKQADLDGGWYEFQPDYFGTAVFEGRSIPCISAKGQQVFHSGYDLREKDIHDLSIIKQCITTMSLTIR</sequence>
<accession>A0A015VQC0</accession>
<dbReference type="RefSeq" id="WP_004308783.1">
    <property type="nucleotide sequence ID" value="NZ_JGDB01000319.1"/>
</dbReference>
<evidence type="ECO:0000313" key="2">
    <source>
        <dbReference type="Proteomes" id="UP000020773"/>
    </source>
</evidence>